<sequence>MVGADIEMTAYCFDVVIAKLRNHSPPTHPPTIPKEKHPLFVTWKKGKRHELRGCIGTFSRDLALPKGLADYAEISAFRDSRFSPITIEEIPNLRCAVSILIKFEPATHVMDWIVGIHGIRIEFRQNGRRLSSVYLPEVAAEQGWNHIETLDHLMRKGGFEGPIYESDRKAVSIERFQSTKVMMSFDEYCSFKKNQGIVIPPLF</sequence>
<evidence type="ECO:0000313" key="1">
    <source>
        <dbReference type="Proteomes" id="UP000887576"/>
    </source>
</evidence>
<dbReference type="Proteomes" id="UP000887576">
    <property type="component" value="Unplaced"/>
</dbReference>
<accession>A0AC34PYA0</accession>
<protein>
    <submittedName>
        <fullName evidence="2">AMMECR1 domain-containing protein</fullName>
    </submittedName>
</protein>
<reference evidence="2" key="1">
    <citation type="submission" date="2022-11" db="UniProtKB">
        <authorList>
            <consortium name="WormBaseParasite"/>
        </authorList>
    </citation>
    <scope>IDENTIFICATION</scope>
</reference>
<dbReference type="WBParaSite" id="JU765_v2.g11195.t1">
    <property type="protein sequence ID" value="JU765_v2.g11195.t1"/>
    <property type="gene ID" value="JU765_v2.g11195"/>
</dbReference>
<evidence type="ECO:0000313" key="2">
    <source>
        <dbReference type="WBParaSite" id="JU765_v2.g11195.t1"/>
    </source>
</evidence>
<name>A0AC34PYA0_9BILA</name>
<organism evidence="1 2">
    <name type="scientific">Panagrolaimus sp. JU765</name>
    <dbReference type="NCBI Taxonomy" id="591449"/>
    <lineage>
        <taxon>Eukaryota</taxon>
        <taxon>Metazoa</taxon>
        <taxon>Ecdysozoa</taxon>
        <taxon>Nematoda</taxon>
        <taxon>Chromadorea</taxon>
        <taxon>Rhabditida</taxon>
        <taxon>Tylenchina</taxon>
        <taxon>Panagrolaimomorpha</taxon>
        <taxon>Panagrolaimoidea</taxon>
        <taxon>Panagrolaimidae</taxon>
        <taxon>Panagrolaimus</taxon>
    </lineage>
</organism>
<proteinExistence type="predicted"/>